<evidence type="ECO:0000256" key="4">
    <source>
        <dbReference type="ARBA" id="ARBA00023136"/>
    </source>
</evidence>
<organism evidence="7 8">
    <name type="scientific">Paraglaciecola hydrolytica</name>
    <dbReference type="NCBI Taxonomy" id="1799789"/>
    <lineage>
        <taxon>Bacteria</taxon>
        <taxon>Pseudomonadati</taxon>
        <taxon>Pseudomonadota</taxon>
        <taxon>Gammaproteobacteria</taxon>
        <taxon>Alteromonadales</taxon>
        <taxon>Alteromonadaceae</taxon>
        <taxon>Paraglaciecola</taxon>
    </lineage>
</organism>
<feature type="transmembrane region" description="Helical" evidence="5">
    <location>
        <begin position="89"/>
        <end position="108"/>
    </location>
</feature>
<evidence type="ECO:0000256" key="3">
    <source>
        <dbReference type="ARBA" id="ARBA00022989"/>
    </source>
</evidence>
<keyword evidence="2 5" id="KW-0812">Transmembrane</keyword>
<dbReference type="GO" id="GO:0016020">
    <property type="term" value="C:membrane"/>
    <property type="evidence" value="ECO:0007669"/>
    <property type="project" value="UniProtKB-SubCell"/>
</dbReference>
<feature type="transmembrane region" description="Helical" evidence="5">
    <location>
        <begin position="139"/>
        <end position="158"/>
    </location>
</feature>
<feature type="transmembrane region" description="Helical" evidence="5">
    <location>
        <begin position="16"/>
        <end position="34"/>
    </location>
</feature>
<evidence type="ECO:0000313" key="8">
    <source>
        <dbReference type="Proteomes" id="UP000070299"/>
    </source>
</evidence>
<comment type="subcellular location">
    <subcellularLocation>
        <location evidence="1">Membrane</location>
        <topology evidence="1">Multi-pass membrane protein</topology>
    </subcellularLocation>
</comment>
<dbReference type="STRING" id="1799789.AX660_15710"/>
<evidence type="ECO:0000259" key="6">
    <source>
        <dbReference type="Pfam" id="PF01694"/>
    </source>
</evidence>
<evidence type="ECO:0000256" key="1">
    <source>
        <dbReference type="ARBA" id="ARBA00004141"/>
    </source>
</evidence>
<evidence type="ECO:0000256" key="2">
    <source>
        <dbReference type="ARBA" id="ARBA00022692"/>
    </source>
</evidence>
<dbReference type="OrthoDB" id="465874at2"/>
<keyword evidence="3 5" id="KW-1133">Transmembrane helix</keyword>
<dbReference type="SUPFAM" id="SSF144091">
    <property type="entry name" value="Rhomboid-like"/>
    <property type="match status" value="1"/>
</dbReference>
<protein>
    <submittedName>
        <fullName evidence="7">Rhomboid family intramembrane serine protease</fullName>
    </submittedName>
</protein>
<comment type="caution">
    <text evidence="7">The sequence shown here is derived from an EMBL/GenBank/DDBJ whole genome shotgun (WGS) entry which is preliminary data.</text>
</comment>
<feature type="transmembrane region" description="Helical" evidence="5">
    <location>
        <begin position="114"/>
        <end position="132"/>
    </location>
</feature>
<dbReference type="GO" id="GO:0006508">
    <property type="term" value="P:proteolysis"/>
    <property type="evidence" value="ECO:0007669"/>
    <property type="project" value="UniProtKB-KW"/>
</dbReference>
<gene>
    <name evidence="7" type="ORF">AX660_15710</name>
</gene>
<dbReference type="Proteomes" id="UP000070299">
    <property type="component" value="Unassembled WGS sequence"/>
</dbReference>
<sequence>MNVLTKKWDTKQQIKWIVILLAVLVAIEVINLFSGRMLNQLGNIPRYVPGLKGIILGPFIHGSLQHFLSNLIPVAIFTYLMLQYGLRRYLLVSLWIIILGGILVWLFGRSASHIGASGLIYGYFGYLVLAGFLSKSFKLLIISLLVAFFYGGLIFGVMPTSPFVSWESHLFGFAAGLIAAKLWAKPK</sequence>
<dbReference type="Gene3D" id="1.20.1540.10">
    <property type="entry name" value="Rhomboid-like"/>
    <property type="match status" value="1"/>
</dbReference>
<dbReference type="GO" id="GO:0004252">
    <property type="term" value="F:serine-type endopeptidase activity"/>
    <property type="evidence" value="ECO:0007669"/>
    <property type="project" value="InterPro"/>
</dbReference>
<proteinExistence type="predicted"/>
<name>A0A135ZZZ2_9ALTE</name>
<keyword evidence="7" id="KW-0378">Hydrolase</keyword>
<evidence type="ECO:0000313" key="7">
    <source>
        <dbReference type="EMBL" id="KXI28534.1"/>
    </source>
</evidence>
<evidence type="ECO:0000256" key="5">
    <source>
        <dbReference type="SAM" id="Phobius"/>
    </source>
</evidence>
<keyword evidence="4 5" id="KW-0472">Membrane</keyword>
<feature type="domain" description="Peptidase S54 rhomboid" evidence="6">
    <location>
        <begin position="54"/>
        <end position="182"/>
    </location>
</feature>
<reference evidence="8" key="1">
    <citation type="submission" date="2016-02" db="EMBL/GenBank/DDBJ databases">
        <authorList>
            <person name="Schultz-Johansen M."/>
            <person name="Glaring M.A."/>
            <person name="Bech P.K."/>
            <person name="Stougaard P."/>
        </authorList>
    </citation>
    <scope>NUCLEOTIDE SEQUENCE [LARGE SCALE GENOMIC DNA]</scope>
    <source>
        <strain evidence="8">S66</strain>
    </source>
</reference>
<dbReference type="RefSeq" id="WP_068377916.1">
    <property type="nucleotide sequence ID" value="NZ_LSNE01000006.1"/>
</dbReference>
<dbReference type="InterPro" id="IPR035952">
    <property type="entry name" value="Rhomboid-like_sf"/>
</dbReference>
<dbReference type="Pfam" id="PF01694">
    <property type="entry name" value="Rhomboid"/>
    <property type="match status" value="1"/>
</dbReference>
<dbReference type="EMBL" id="LSNE01000006">
    <property type="protein sequence ID" value="KXI28534.1"/>
    <property type="molecule type" value="Genomic_DNA"/>
</dbReference>
<accession>A0A135ZZZ2</accession>
<keyword evidence="7" id="KW-0645">Protease</keyword>
<dbReference type="AlphaFoldDB" id="A0A135ZZZ2"/>
<dbReference type="InterPro" id="IPR022764">
    <property type="entry name" value="Peptidase_S54_rhomboid_dom"/>
</dbReference>
<feature type="transmembrane region" description="Helical" evidence="5">
    <location>
        <begin position="54"/>
        <end position="82"/>
    </location>
</feature>
<keyword evidence="8" id="KW-1185">Reference proteome</keyword>